<accession>A0AAJ0HID5</accession>
<feature type="region of interest" description="Disordered" evidence="1">
    <location>
        <begin position="853"/>
        <end position="882"/>
    </location>
</feature>
<dbReference type="AlphaFoldDB" id="A0AAJ0HID5"/>
<feature type="compositionally biased region" description="Basic residues" evidence="1">
    <location>
        <begin position="970"/>
        <end position="981"/>
    </location>
</feature>
<evidence type="ECO:0000256" key="1">
    <source>
        <dbReference type="SAM" id="MobiDB-lite"/>
    </source>
</evidence>
<feature type="region of interest" description="Disordered" evidence="1">
    <location>
        <begin position="944"/>
        <end position="981"/>
    </location>
</feature>
<dbReference type="Proteomes" id="UP001275084">
    <property type="component" value="Unassembled WGS sequence"/>
</dbReference>
<protein>
    <submittedName>
        <fullName evidence="2">Uncharacterized protein</fullName>
    </submittedName>
</protein>
<name>A0AAJ0HID5_9PEZI</name>
<feature type="compositionally biased region" description="Low complexity" evidence="1">
    <location>
        <begin position="853"/>
        <end position="878"/>
    </location>
</feature>
<dbReference type="EMBL" id="JAUIQD010000004">
    <property type="protein sequence ID" value="KAK3353191.1"/>
    <property type="molecule type" value="Genomic_DNA"/>
</dbReference>
<reference evidence="2" key="2">
    <citation type="submission" date="2023-06" db="EMBL/GenBank/DDBJ databases">
        <authorList>
            <consortium name="Lawrence Berkeley National Laboratory"/>
            <person name="Haridas S."/>
            <person name="Hensen N."/>
            <person name="Bonometti L."/>
            <person name="Westerberg I."/>
            <person name="Brannstrom I.O."/>
            <person name="Guillou S."/>
            <person name="Cros-Aarteil S."/>
            <person name="Calhoun S."/>
            <person name="Kuo A."/>
            <person name="Mondo S."/>
            <person name="Pangilinan J."/>
            <person name="Riley R."/>
            <person name="Labutti K."/>
            <person name="Andreopoulos B."/>
            <person name="Lipzen A."/>
            <person name="Chen C."/>
            <person name="Yanf M."/>
            <person name="Daum C."/>
            <person name="Ng V."/>
            <person name="Clum A."/>
            <person name="Steindorff A."/>
            <person name="Ohm R."/>
            <person name="Martin F."/>
            <person name="Silar P."/>
            <person name="Natvig D."/>
            <person name="Lalanne C."/>
            <person name="Gautier V."/>
            <person name="Ament-Velasquez S.L."/>
            <person name="Kruys A."/>
            <person name="Hutchinson M.I."/>
            <person name="Powell A.J."/>
            <person name="Barry K."/>
            <person name="Miller A.N."/>
            <person name="Grigoriev I.V."/>
            <person name="Debuchy R."/>
            <person name="Gladieux P."/>
            <person name="Thoren M.H."/>
            <person name="Johannesson H."/>
        </authorList>
    </citation>
    <scope>NUCLEOTIDE SEQUENCE</scope>
    <source>
        <strain evidence="2">CBS 955.72</strain>
    </source>
</reference>
<reference evidence="2" key="1">
    <citation type="journal article" date="2023" name="Mol. Phylogenet. Evol.">
        <title>Genome-scale phylogeny and comparative genomics of the fungal order Sordariales.</title>
        <authorList>
            <person name="Hensen N."/>
            <person name="Bonometti L."/>
            <person name="Westerberg I."/>
            <person name="Brannstrom I.O."/>
            <person name="Guillou S."/>
            <person name="Cros-Aarteil S."/>
            <person name="Calhoun S."/>
            <person name="Haridas S."/>
            <person name="Kuo A."/>
            <person name="Mondo S."/>
            <person name="Pangilinan J."/>
            <person name="Riley R."/>
            <person name="LaButti K."/>
            <person name="Andreopoulos B."/>
            <person name="Lipzen A."/>
            <person name="Chen C."/>
            <person name="Yan M."/>
            <person name="Daum C."/>
            <person name="Ng V."/>
            <person name="Clum A."/>
            <person name="Steindorff A."/>
            <person name="Ohm R.A."/>
            <person name="Martin F."/>
            <person name="Silar P."/>
            <person name="Natvig D.O."/>
            <person name="Lalanne C."/>
            <person name="Gautier V."/>
            <person name="Ament-Velasquez S.L."/>
            <person name="Kruys A."/>
            <person name="Hutchinson M.I."/>
            <person name="Powell A.J."/>
            <person name="Barry K."/>
            <person name="Miller A.N."/>
            <person name="Grigoriev I.V."/>
            <person name="Debuchy R."/>
            <person name="Gladieux P."/>
            <person name="Hiltunen Thoren M."/>
            <person name="Johannesson H."/>
        </authorList>
    </citation>
    <scope>NUCLEOTIDE SEQUENCE</scope>
    <source>
        <strain evidence="2">CBS 955.72</strain>
    </source>
</reference>
<keyword evidence="3" id="KW-1185">Reference proteome</keyword>
<evidence type="ECO:0000313" key="3">
    <source>
        <dbReference type="Proteomes" id="UP001275084"/>
    </source>
</evidence>
<gene>
    <name evidence="2" type="ORF">B0T25DRAFT_204303</name>
</gene>
<feature type="compositionally biased region" description="Low complexity" evidence="1">
    <location>
        <begin position="322"/>
        <end position="358"/>
    </location>
</feature>
<feature type="region of interest" description="Disordered" evidence="1">
    <location>
        <begin position="14"/>
        <end position="40"/>
    </location>
</feature>
<sequence length="981" mass="107766">MDLKKPMFASLMEDGSDDYGAMPASPPSPFRDARSVESGEGGSAILGLGPNLSQLSQQQQMSCVTRETSQEDCARHRFIVWAAVKRNASKRMRPEEKLECPLLRCTQRFPDHEAMLRHLAACTYLALGEYWCYDHMRVERFDDLKCKRCLGHPSKRKKMLSLAKNFFHSLGHKSKKSHGFGLDGEDGFVPPPPYDSLGLAPLNGTTITELSSNEIVEIDSREVSTSNASHSTPAATVSDGAIDPQALLAPMPPLPELDSTMATVEQFMQWQSTPMITSPSFPIGFPDDCEPRSPSSKPLLQVNTHDLPGRRHAPRPAPRPIPVASRSKGLSPSSSVRSTASTDTNASTDSTNSNVSSLFSPSSNWSGAWSTSGINTSLTSPVDGFLSDPFADASYNEACPNFLHDNFCELPADFPVPKVPDLMPCDSLLVFNAPQQSDLIYDANIALTEDSTNLFNIDEPELEASNVCCSETKSMVGSAWDALQEHIVSSMLKTQNICGNPLATQLRSMSTKTIATSGLRTLRVLIDDKQPSSAIDTLCFVHVVYAFSLVVHEQRASSRSKDFFLQALSYAHSLPSNDRDLYTPLVFEIWQPADISQSEIDSYFAMGPVMAPSRSSSSKGKSPESSCAGFGDCEVDSLLVAALDFLDDLEGSLILGQIPTSPEVQTSGLYTKHLSDMNPTVSVNHAFAATVNYVLRTLAQDYGDASLLGNKLDGVLARVNHGTISSVRRVEIELIFAGRGCMPAIRFFDNYGQDVRRLCDQIYHQHDAVGTSRRTVYHKLGISLIENIIPELDRSTGDLTDPPFEEHDDLDIFFANLNGDTAMPLASGDLTACRDIGLGEAPVEFQLPTITTTPAETQSSSSSSSTSPVTVEQQQQEAAQRELFEQQQAAKIEADSCCEICGYRPKGDPQWFKGSMAKHKKLQHSTEPPKIFKCPFPGCSSQYRNRPDNLRQHQIEKNHWVKNEEEPLRRPSKRKKVATEE</sequence>
<feature type="region of interest" description="Disordered" evidence="1">
    <location>
        <begin position="281"/>
        <end position="358"/>
    </location>
</feature>
<organism evidence="2 3">
    <name type="scientific">Lasiosphaeria hispida</name>
    <dbReference type="NCBI Taxonomy" id="260671"/>
    <lineage>
        <taxon>Eukaryota</taxon>
        <taxon>Fungi</taxon>
        <taxon>Dikarya</taxon>
        <taxon>Ascomycota</taxon>
        <taxon>Pezizomycotina</taxon>
        <taxon>Sordariomycetes</taxon>
        <taxon>Sordariomycetidae</taxon>
        <taxon>Sordariales</taxon>
        <taxon>Lasiosphaeriaceae</taxon>
        <taxon>Lasiosphaeria</taxon>
    </lineage>
</organism>
<proteinExistence type="predicted"/>
<evidence type="ECO:0000313" key="2">
    <source>
        <dbReference type="EMBL" id="KAK3353191.1"/>
    </source>
</evidence>
<feature type="compositionally biased region" description="Polar residues" evidence="1">
    <location>
        <begin position="293"/>
        <end position="304"/>
    </location>
</feature>
<comment type="caution">
    <text evidence="2">The sequence shown here is derived from an EMBL/GenBank/DDBJ whole genome shotgun (WGS) entry which is preliminary data.</text>
</comment>
<feature type="compositionally biased region" description="Basic and acidic residues" evidence="1">
    <location>
        <begin position="945"/>
        <end position="969"/>
    </location>
</feature>